<evidence type="ECO:0000313" key="3">
    <source>
        <dbReference type="Proteomes" id="UP001153069"/>
    </source>
</evidence>
<gene>
    <name evidence="2" type="ORF">SEMRO_1367_G266720.1</name>
</gene>
<dbReference type="OrthoDB" id="21416at2759"/>
<protein>
    <submittedName>
        <fullName evidence="2">Uncharacterized protein</fullName>
    </submittedName>
</protein>
<proteinExistence type="predicted"/>
<keyword evidence="1" id="KW-0040">ANK repeat</keyword>
<dbReference type="Pfam" id="PF00023">
    <property type="entry name" value="Ank"/>
    <property type="match status" value="1"/>
</dbReference>
<name>A0A9N8HUC7_9STRA</name>
<comment type="caution">
    <text evidence="2">The sequence shown here is derived from an EMBL/GenBank/DDBJ whole genome shotgun (WGS) entry which is preliminary data.</text>
</comment>
<dbReference type="AlphaFoldDB" id="A0A9N8HUC7"/>
<reference evidence="2" key="1">
    <citation type="submission" date="2020-06" db="EMBL/GenBank/DDBJ databases">
        <authorList>
            <consortium name="Plant Systems Biology data submission"/>
        </authorList>
    </citation>
    <scope>NUCLEOTIDE SEQUENCE</scope>
    <source>
        <strain evidence="2">D6</strain>
    </source>
</reference>
<dbReference type="InterPro" id="IPR036770">
    <property type="entry name" value="Ankyrin_rpt-contain_sf"/>
</dbReference>
<organism evidence="2 3">
    <name type="scientific">Seminavis robusta</name>
    <dbReference type="NCBI Taxonomy" id="568900"/>
    <lineage>
        <taxon>Eukaryota</taxon>
        <taxon>Sar</taxon>
        <taxon>Stramenopiles</taxon>
        <taxon>Ochrophyta</taxon>
        <taxon>Bacillariophyta</taxon>
        <taxon>Bacillariophyceae</taxon>
        <taxon>Bacillariophycidae</taxon>
        <taxon>Naviculales</taxon>
        <taxon>Naviculaceae</taxon>
        <taxon>Seminavis</taxon>
    </lineage>
</organism>
<feature type="repeat" description="ANK" evidence="1">
    <location>
        <begin position="54"/>
        <end position="83"/>
    </location>
</feature>
<dbReference type="PROSITE" id="PS50297">
    <property type="entry name" value="ANK_REP_REGION"/>
    <property type="match status" value="1"/>
</dbReference>
<evidence type="ECO:0000313" key="2">
    <source>
        <dbReference type="EMBL" id="CAB9523018.1"/>
    </source>
</evidence>
<sequence length="207" mass="22798">MEEYTHRLEERKEFERIPTYLELSFQISVMALTKSGQELNVYYNLKSAAQGGPIKVTGLHFAAMHGDIQLCRLLLCRGAHVNANIFIPNDQESSDLSQEAANRADGLFEGAGGKPGGTAVATLEHQTIGSSFAIRGNPGFPSMPRSSCWTNANGDEIMYLNTYMHGERVYASLLFKRGVDPVNEKALDDIASEAKMANIRRDLGLSR</sequence>
<dbReference type="Gene3D" id="1.25.40.20">
    <property type="entry name" value="Ankyrin repeat-containing domain"/>
    <property type="match status" value="1"/>
</dbReference>
<dbReference type="InterPro" id="IPR002110">
    <property type="entry name" value="Ankyrin_rpt"/>
</dbReference>
<dbReference type="Proteomes" id="UP001153069">
    <property type="component" value="Unassembled WGS sequence"/>
</dbReference>
<dbReference type="PROSITE" id="PS50088">
    <property type="entry name" value="ANK_REPEAT"/>
    <property type="match status" value="1"/>
</dbReference>
<keyword evidence="3" id="KW-1185">Reference proteome</keyword>
<accession>A0A9N8HUC7</accession>
<dbReference type="EMBL" id="CAICTM010001365">
    <property type="protein sequence ID" value="CAB9523018.1"/>
    <property type="molecule type" value="Genomic_DNA"/>
</dbReference>
<evidence type="ECO:0000256" key="1">
    <source>
        <dbReference type="PROSITE-ProRule" id="PRU00023"/>
    </source>
</evidence>